<feature type="region of interest" description="Disordered" evidence="1">
    <location>
        <begin position="241"/>
        <end position="275"/>
    </location>
</feature>
<evidence type="ECO:0000256" key="1">
    <source>
        <dbReference type="SAM" id="MobiDB-lite"/>
    </source>
</evidence>
<comment type="caution">
    <text evidence="2">The sequence shown here is derived from an EMBL/GenBank/DDBJ whole genome shotgun (WGS) entry which is preliminary data.</text>
</comment>
<evidence type="ECO:0000313" key="3">
    <source>
        <dbReference type="Proteomes" id="UP000383932"/>
    </source>
</evidence>
<organism evidence="2 3">
    <name type="scientific">Ceratobasidium theobromae</name>
    <dbReference type="NCBI Taxonomy" id="1582974"/>
    <lineage>
        <taxon>Eukaryota</taxon>
        <taxon>Fungi</taxon>
        <taxon>Dikarya</taxon>
        <taxon>Basidiomycota</taxon>
        <taxon>Agaricomycotina</taxon>
        <taxon>Agaricomycetes</taxon>
        <taxon>Cantharellales</taxon>
        <taxon>Ceratobasidiaceae</taxon>
        <taxon>Ceratobasidium</taxon>
    </lineage>
</organism>
<protein>
    <submittedName>
        <fullName evidence="2">Uncharacterized protein</fullName>
    </submittedName>
</protein>
<dbReference type="Proteomes" id="UP000383932">
    <property type="component" value="Unassembled WGS sequence"/>
</dbReference>
<name>A0A5N5QDF3_9AGAM</name>
<reference evidence="2 3" key="1">
    <citation type="journal article" date="2019" name="Fungal Biol. Biotechnol.">
        <title>Draft genome sequence of fastidious pathogen Ceratobasidium theobromae, which causes vascular-streak dieback in Theobroma cacao.</title>
        <authorList>
            <person name="Ali S.S."/>
            <person name="Asman A."/>
            <person name="Shao J."/>
            <person name="Firmansyah A.P."/>
            <person name="Susilo A.W."/>
            <person name="Rosmana A."/>
            <person name="McMahon P."/>
            <person name="Junaid M."/>
            <person name="Guest D."/>
            <person name="Kheng T.Y."/>
            <person name="Meinhardt L.W."/>
            <person name="Bailey B.A."/>
        </authorList>
    </citation>
    <scope>NUCLEOTIDE SEQUENCE [LARGE SCALE GENOMIC DNA]</scope>
    <source>
        <strain evidence="2 3">CT2</strain>
    </source>
</reference>
<dbReference type="OrthoDB" id="3268756at2759"/>
<dbReference type="EMBL" id="SSOP01000253">
    <property type="protein sequence ID" value="KAB5589563.1"/>
    <property type="molecule type" value="Genomic_DNA"/>
</dbReference>
<proteinExistence type="predicted"/>
<evidence type="ECO:0000313" key="2">
    <source>
        <dbReference type="EMBL" id="KAB5589563.1"/>
    </source>
</evidence>
<dbReference type="AlphaFoldDB" id="A0A5N5QDF3"/>
<keyword evidence="3" id="KW-1185">Reference proteome</keyword>
<sequence length="345" mass="38866">MTFHVSIRTALCAPATTSVRDAPDPASVICRSGLTRRALQGLLEASCKFPAWLGDPDADQFKPYRKIFATEIKSLQKGLATDVVREQTDPETAEQLFLSLWPILRIPQRYYDLFRTVQIWDECKLQLPESYAEGSICVTETTSDSMVLFWPAPDFGQKFFYRPHKAPALSCLAREHTPAVLHWTTEYTQDDALAASRQTRMAMVSGLYQRRALGFIDHFVFGTAHSGNRLEVFAGRWESVGSPADQETGDAPTQATPDQTDQDTTPPEAVGSTSNLPKMDKYEIKIYQFPGYFLSSPLDMVEFYMLMRASYDLASYLWKIVLGRQTPQVPNKKGRGLIPERILST</sequence>
<gene>
    <name evidence="2" type="ORF">CTheo_6989</name>
</gene>
<accession>A0A5N5QDF3</accession>
<feature type="compositionally biased region" description="Low complexity" evidence="1">
    <location>
        <begin position="250"/>
        <end position="267"/>
    </location>
</feature>